<dbReference type="Pfam" id="PF00756">
    <property type="entry name" value="Esterase"/>
    <property type="match status" value="1"/>
</dbReference>
<feature type="chain" id="PRO_5026127641" evidence="1">
    <location>
        <begin position="24"/>
        <end position="368"/>
    </location>
</feature>
<accession>A0A6G7J923</accession>
<keyword evidence="3" id="KW-1185">Reference proteome</keyword>
<dbReference type="PANTHER" id="PTHR48098">
    <property type="entry name" value="ENTEROCHELIN ESTERASE-RELATED"/>
    <property type="match status" value="1"/>
</dbReference>
<organism evidence="2 3">
    <name type="scientific">Flagellimonas oceani</name>
    <dbReference type="NCBI Taxonomy" id="2698672"/>
    <lineage>
        <taxon>Bacteria</taxon>
        <taxon>Pseudomonadati</taxon>
        <taxon>Bacteroidota</taxon>
        <taxon>Flavobacteriia</taxon>
        <taxon>Flavobacteriales</taxon>
        <taxon>Flavobacteriaceae</taxon>
        <taxon>Flagellimonas</taxon>
    </lineage>
</organism>
<feature type="signal peptide" evidence="1">
    <location>
        <begin position="1"/>
        <end position="23"/>
    </location>
</feature>
<dbReference type="KEGG" id="mut:GVT53_02495"/>
<dbReference type="InterPro" id="IPR000801">
    <property type="entry name" value="Esterase-like"/>
</dbReference>
<gene>
    <name evidence="2" type="ORF">GVT53_02495</name>
</gene>
<dbReference type="Gene3D" id="3.40.50.1820">
    <property type="entry name" value="alpha/beta hydrolase"/>
    <property type="match status" value="1"/>
</dbReference>
<evidence type="ECO:0000313" key="2">
    <source>
        <dbReference type="EMBL" id="QII47058.1"/>
    </source>
</evidence>
<dbReference type="AlphaFoldDB" id="A0A6G7J923"/>
<dbReference type="SUPFAM" id="SSF53474">
    <property type="entry name" value="alpha/beta-Hydrolases"/>
    <property type="match status" value="1"/>
</dbReference>
<sequence>MKNRHQIKSLLILFLFVSGILAAQDQDSSYSLVEIPAPSLKDNLIGTNDIQKIGVYLPPSYSGSGELFPVVYFLNGYTVEAGEYPKTEAFYSYMKNSEKREFILIELNGHNLFEGSMYTNSPVSGNWEDFIVRDVVTYVDGHYRTLAKRESRGITGHSMGGGGTINISLKHPDVFSVVYAMSPAVLANDILLNGMFQNDSILVHVQNLSKKMAKVRDEDFAETLQLELKSYDRKVTSIFGILAFGSAFSPDLSQPLKIAFPFKRNPDGNFTKVEEIHKKWVAGFGNLEEKIKKYRNNLIQFKKFALSCGYQDEMPGLFEGSVYFSTLLKEEKIPHSTCWYTGNHTDKVSEQLMNEVFPAMSEYLNGEK</sequence>
<name>A0A6G7J923_9FLAO</name>
<dbReference type="EMBL" id="CP049616">
    <property type="protein sequence ID" value="QII47058.1"/>
    <property type="molecule type" value="Genomic_DNA"/>
</dbReference>
<evidence type="ECO:0000313" key="3">
    <source>
        <dbReference type="Proteomes" id="UP000502928"/>
    </source>
</evidence>
<dbReference type="InterPro" id="IPR029058">
    <property type="entry name" value="AB_hydrolase_fold"/>
</dbReference>
<proteinExistence type="predicted"/>
<reference evidence="2 3" key="1">
    <citation type="submission" date="2020-02" db="EMBL/GenBank/DDBJ databases">
        <title>Complete genome of Muricauda sp. 501str8.</title>
        <authorList>
            <person name="Dong B."/>
            <person name="Zhu S."/>
            <person name="Yang J."/>
            <person name="Chen J."/>
        </authorList>
    </citation>
    <scope>NUCLEOTIDE SEQUENCE [LARGE SCALE GENOMIC DNA]</scope>
    <source>
        <strain evidence="2 3">501str8</strain>
    </source>
</reference>
<dbReference type="Proteomes" id="UP000502928">
    <property type="component" value="Chromosome"/>
</dbReference>
<dbReference type="InterPro" id="IPR050583">
    <property type="entry name" value="Mycobacterial_A85_antigen"/>
</dbReference>
<evidence type="ECO:0000256" key="1">
    <source>
        <dbReference type="SAM" id="SignalP"/>
    </source>
</evidence>
<keyword evidence="1" id="KW-0732">Signal</keyword>
<protein>
    <submittedName>
        <fullName evidence="2">Esterase family protein</fullName>
    </submittedName>
</protein>